<evidence type="ECO:0000313" key="2">
    <source>
        <dbReference type="Proteomes" id="UP000198859"/>
    </source>
</evidence>
<accession>A0A1H1LQK1</accession>
<name>A0A1H1LQK1_9ACTN</name>
<reference evidence="2" key="1">
    <citation type="submission" date="2016-10" db="EMBL/GenBank/DDBJ databases">
        <authorList>
            <person name="Varghese N."/>
            <person name="Submissions S."/>
        </authorList>
    </citation>
    <scope>NUCLEOTIDE SEQUENCE [LARGE SCALE GENOMIC DNA]</scope>
    <source>
        <strain evidence="2">DSM 22127</strain>
    </source>
</reference>
<dbReference type="Proteomes" id="UP000198859">
    <property type="component" value="Chromosome I"/>
</dbReference>
<gene>
    <name evidence="1" type="ORF">SAMN04488570_0303</name>
</gene>
<sequence length="210" mass="23536">MTQSETDSGNSIESETEDEVVEAIKYMIAESLAVSVFASSGMFYLSRHMHQVHPDVSLDNFVLIGDGEGSDADTRPLGMMQWGDLLREFDRGGSGHTVLFKQWAVTLMADWEPLRERLAAARGVPVEEVMVDALGDLRLYRNDIVHNKGRASKDWSGRAKVLKWFKPGEVIDIDTHHLVQFLDALPWEAVPRALPTGVRWENSQGQIEVT</sequence>
<organism evidence="1 2">
    <name type="scientific">Nocardioides scoriae</name>
    <dbReference type="NCBI Taxonomy" id="642780"/>
    <lineage>
        <taxon>Bacteria</taxon>
        <taxon>Bacillati</taxon>
        <taxon>Actinomycetota</taxon>
        <taxon>Actinomycetes</taxon>
        <taxon>Propionibacteriales</taxon>
        <taxon>Nocardioidaceae</taxon>
        <taxon>Nocardioides</taxon>
    </lineage>
</organism>
<proteinExistence type="predicted"/>
<dbReference type="OrthoDB" id="4547921at2"/>
<dbReference type="EMBL" id="LT629757">
    <property type="protein sequence ID" value="SDR76325.1"/>
    <property type="molecule type" value="Genomic_DNA"/>
</dbReference>
<dbReference type="AlphaFoldDB" id="A0A1H1LQK1"/>
<evidence type="ECO:0000313" key="1">
    <source>
        <dbReference type="EMBL" id="SDR76325.1"/>
    </source>
</evidence>
<keyword evidence="2" id="KW-1185">Reference proteome</keyword>
<dbReference type="RefSeq" id="WP_091725339.1">
    <property type="nucleotide sequence ID" value="NZ_LT629757.1"/>
</dbReference>
<protein>
    <submittedName>
        <fullName evidence="1">Uncharacterized protein</fullName>
    </submittedName>
</protein>